<name>A0AAW1SVE6_9CHLO</name>
<evidence type="ECO:0000313" key="8">
    <source>
        <dbReference type="EMBL" id="KAK9858847.1"/>
    </source>
</evidence>
<dbReference type="NCBIfam" id="TIGR02937">
    <property type="entry name" value="sigma70-ECF"/>
    <property type="match status" value="1"/>
</dbReference>
<evidence type="ECO:0000259" key="7">
    <source>
        <dbReference type="PROSITE" id="PS00716"/>
    </source>
</evidence>
<dbReference type="PROSITE" id="PS00716">
    <property type="entry name" value="SIGMA70_2"/>
    <property type="match status" value="1"/>
</dbReference>
<keyword evidence="2" id="KW-0805">Transcription regulation</keyword>
<dbReference type="Gene3D" id="1.20.120.1810">
    <property type="match status" value="1"/>
</dbReference>
<dbReference type="PRINTS" id="PR00046">
    <property type="entry name" value="SIGMA70FCT"/>
</dbReference>
<evidence type="ECO:0000256" key="5">
    <source>
        <dbReference type="ARBA" id="ARBA00023163"/>
    </source>
</evidence>
<reference evidence="8 9" key="1">
    <citation type="journal article" date="2024" name="Nat. Commun.">
        <title>Phylogenomics reveals the evolutionary origins of lichenization in chlorophyte algae.</title>
        <authorList>
            <person name="Puginier C."/>
            <person name="Libourel C."/>
            <person name="Otte J."/>
            <person name="Skaloud P."/>
            <person name="Haon M."/>
            <person name="Grisel S."/>
            <person name="Petersen M."/>
            <person name="Berrin J.G."/>
            <person name="Delaux P.M."/>
            <person name="Dal Grande F."/>
            <person name="Keller J."/>
        </authorList>
    </citation>
    <scope>NUCLEOTIDE SEQUENCE [LARGE SCALE GENOMIC DNA]</scope>
    <source>
        <strain evidence="8 9">SAG 2523</strain>
    </source>
</reference>
<feature type="region of interest" description="Disordered" evidence="6">
    <location>
        <begin position="147"/>
        <end position="204"/>
    </location>
</feature>
<evidence type="ECO:0000256" key="3">
    <source>
        <dbReference type="ARBA" id="ARBA00023082"/>
    </source>
</evidence>
<feature type="domain" description="RNA polymerase sigma-70" evidence="7">
    <location>
        <begin position="552"/>
        <end position="578"/>
    </location>
</feature>
<dbReference type="GO" id="GO:0006352">
    <property type="term" value="P:DNA-templated transcription initiation"/>
    <property type="evidence" value="ECO:0007669"/>
    <property type="project" value="InterPro"/>
</dbReference>
<feature type="region of interest" description="Disordered" evidence="6">
    <location>
        <begin position="36"/>
        <end position="73"/>
    </location>
</feature>
<dbReference type="Pfam" id="PF04542">
    <property type="entry name" value="Sigma70_r2"/>
    <property type="match status" value="1"/>
</dbReference>
<dbReference type="EMBL" id="JALJOV010000905">
    <property type="protein sequence ID" value="KAK9858847.1"/>
    <property type="molecule type" value="Genomic_DNA"/>
</dbReference>
<dbReference type="PANTHER" id="PTHR30603">
    <property type="entry name" value="RNA POLYMERASE SIGMA FACTOR RPO"/>
    <property type="match status" value="1"/>
</dbReference>
<feature type="region of interest" description="Disordered" evidence="6">
    <location>
        <begin position="233"/>
        <end position="254"/>
    </location>
</feature>
<dbReference type="InterPro" id="IPR000943">
    <property type="entry name" value="RNA_pol_sigma70"/>
</dbReference>
<dbReference type="InterPro" id="IPR007630">
    <property type="entry name" value="RNA_pol_sigma70_r4"/>
</dbReference>
<dbReference type="Gene3D" id="1.20.140.160">
    <property type="match status" value="1"/>
</dbReference>
<proteinExistence type="inferred from homology"/>
<dbReference type="GO" id="GO:0016987">
    <property type="term" value="F:sigma factor activity"/>
    <property type="evidence" value="ECO:0007669"/>
    <property type="project" value="UniProtKB-KW"/>
</dbReference>
<protein>
    <recommendedName>
        <fullName evidence="7">RNA polymerase sigma-70 domain-containing protein</fullName>
    </recommendedName>
</protein>
<accession>A0AAW1SVE6</accession>
<evidence type="ECO:0000256" key="6">
    <source>
        <dbReference type="SAM" id="MobiDB-lite"/>
    </source>
</evidence>
<dbReference type="Proteomes" id="UP001485043">
    <property type="component" value="Unassembled WGS sequence"/>
</dbReference>
<dbReference type="InterPro" id="IPR050239">
    <property type="entry name" value="Sigma-70_RNA_pol_init_factors"/>
</dbReference>
<gene>
    <name evidence="8" type="ORF">WJX84_008672</name>
</gene>
<dbReference type="AlphaFoldDB" id="A0AAW1SVE6"/>
<dbReference type="InterPro" id="IPR013324">
    <property type="entry name" value="RNA_pol_sigma_r3/r4-like"/>
</dbReference>
<comment type="caution">
    <text evidence="8">The sequence shown here is derived from an EMBL/GenBank/DDBJ whole genome shotgun (WGS) entry which is preliminary data.</text>
</comment>
<comment type="similarity">
    <text evidence="1">Belongs to the sigma-70 factor family.</text>
</comment>
<dbReference type="InterPro" id="IPR013325">
    <property type="entry name" value="RNA_pol_sigma_r2"/>
</dbReference>
<dbReference type="GO" id="GO:0003677">
    <property type="term" value="F:DNA binding"/>
    <property type="evidence" value="ECO:0007669"/>
    <property type="project" value="UniProtKB-KW"/>
</dbReference>
<dbReference type="InterPro" id="IPR007627">
    <property type="entry name" value="RNA_pol_sigma70_r2"/>
</dbReference>
<keyword evidence="4" id="KW-0238">DNA-binding</keyword>
<keyword evidence="9" id="KW-1185">Reference proteome</keyword>
<feature type="compositionally biased region" description="Polar residues" evidence="6">
    <location>
        <begin position="41"/>
        <end position="55"/>
    </location>
</feature>
<organism evidence="8 9">
    <name type="scientific">Apatococcus fuscideae</name>
    <dbReference type="NCBI Taxonomy" id="2026836"/>
    <lineage>
        <taxon>Eukaryota</taxon>
        <taxon>Viridiplantae</taxon>
        <taxon>Chlorophyta</taxon>
        <taxon>core chlorophytes</taxon>
        <taxon>Trebouxiophyceae</taxon>
        <taxon>Chlorellales</taxon>
        <taxon>Chlorellaceae</taxon>
        <taxon>Apatococcus</taxon>
    </lineage>
</organism>
<dbReference type="Pfam" id="PF04545">
    <property type="entry name" value="Sigma70_r4"/>
    <property type="match status" value="1"/>
</dbReference>
<evidence type="ECO:0000313" key="9">
    <source>
        <dbReference type="Proteomes" id="UP001485043"/>
    </source>
</evidence>
<evidence type="ECO:0000256" key="1">
    <source>
        <dbReference type="ARBA" id="ARBA00007788"/>
    </source>
</evidence>
<evidence type="ECO:0000256" key="4">
    <source>
        <dbReference type="ARBA" id="ARBA00023125"/>
    </source>
</evidence>
<dbReference type="InterPro" id="IPR014284">
    <property type="entry name" value="RNA_pol_sigma-70_dom"/>
</dbReference>
<evidence type="ECO:0000256" key="2">
    <source>
        <dbReference type="ARBA" id="ARBA00023015"/>
    </source>
</evidence>
<keyword evidence="3" id="KW-0731">Sigma factor</keyword>
<dbReference type="SUPFAM" id="SSF88946">
    <property type="entry name" value="Sigma2 domain of RNA polymerase sigma factors"/>
    <property type="match status" value="1"/>
</dbReference>
<dbReference type="SUPFAM" id="SSF88659">
    <property type="entry name" value="Sigma3 and sigma4 domains of RNA polymerase sigma factors"/>
    <property type="match status" value="2"/>
</dbReference>
<keyword evidence="5" id="KW-0804">Transcription</keyword>
<sequence length="597" mass="65469">MILCWHTVPSACGLRTHHRPSLHTLPNSAFLSSGARFLPPSTATSSDTQARSAQETAARRAEQTEPGSEPLHTVQSEDILEILAAASSSETAEGPGTPRSRRSFQNFLVKEQYLSEVLVADLLAGSKSEGLLDAEAQQLPQLLQPQQQPSDLTAALASEQQPSRPLFSKAQDPARDTVFASSRSGLSQDGRRAGRRLGTSRADRMQSSAAVVGAFAGVESAAIEAALQRTASYTGPTGREASAEQPLPQQHFLERRPRVNNPLATSGQQPISFAALLREASMQPMKTRGQERAVVAIMQEGKRLEHMLRQAGSTMDRPAAAADVEARLGLPPEVVARRIQAGHKAQERLLRSNYMMVFKLVRDAQKMGGNSVPEEDLIQAGLVGLTRALDKYDATRGAKVSTFAYQSIRNSLYQVFMDSSRLIRLPQSAIERIRDLQKVVDTFSERHKREPTMSELQSLTGLNPGMLKRAERARRLQETRLDELVDNNSGQGDNNRQMRKVEMLADPSATPDKEAYRRSAMALMGKALRQLPDREAYVLTCVYGLETGIPMTQREVGMALNVSSTRVHQLEKAAIQRLKQLDALAGLEDFQSLAYGA</sequence>
<dbReference type="PANTHER" id="PTHR30603:SF47">
    <property type="entry name" value="RNA POLYMERASE SIGMA FACTOR SIGD, CHLOROPLASTIC"/>
    <property type="match status" value="1"/>
</dbReference>